<dbReference type="NCBIfam" id="TIGR00792">
    <property type="entry name" value="gph"/>
    <property type="match status" value="1"/>
</dbReference>
<organism evidence="2 3">
    <name type="scientific">Anaerococcus martiniensis</name>
    <dbReference type="NCBI Taxonomy" id="3115615"/>
    <lineage>
        <taxon>Bacteria</taxon>
        <taxon>Bacillati</taxon>
        <taxon>Bacillota</taxon>
        <taxon>Tissierellia</taxon>
        <taxon>Tissierellales</taxon>
        <taxon>Peptoniphilaceae</taxon>
        <taxon>Anaerococcus</taxon>
    </lineage>
</organism>
<keyword evidence="1" id="KW-0472">Membrane</keyword>
<comment type="caution">
    <text evidence="2">The sequence shown here is derived from an EMBL/GenBank/DDBJ whole genome shotgun (WGS) entry which is preliminary data.</text>
</comment>
<feature type="transmembrane region" description="Helical" evidence="1">
    <location>
        <begin position="418"/>
        <end position="441"/>
    </location>
</feature>
<feature type="transmembrane region" description="Helical" evidence="1">
    <location>
        <begin position="385"/>
        <end position="406"/>
    </location>
</feature>
<dbReference type="Pfam" id="PF13347">
    <property type="entry name" value="MFS_2"/>
    <property type="match status" value="1"/>
</dbReference>
<evidence type="ECO:0000256" key="1">
    <source>
        <dbReference type="SAM" id="Phobius"/>
    </source>
</evidence>
<feature type="transmembrane region" description="Helical" evidence="1">
    <location>
        <begin position="242"/>
        <end position="259"/>
    </location>
</feature>
<feature type="transmembrane region" description="Helical" evidence="1">
    <location>
        <begin position="23"/>
        <end position="44"/>
    </location>
</feature>
<feature type="transmembrane region" description="Helical" evidence="1">
    <location>
        <begin position="279"/>
        <end position="296"/>
    </location>
</feature>
<feature type="transmembrane region" description="Helical" evidence="1">
    <location>
        <begin position="118"/>
        <end position="140"/>
    </location>
</feature>
<evidence type="ECO:0000313" key="3">
    <source>
        <dbReference type="Proteomes" id="UP001637996"/>
    </source>
</evidence>
<dbReference type="PANTHER" id="PTHR11328:SF24">
    <property type="entry name" value="MAJOR FACILITATOR SUPERFAMILY (MFS) PROFILE DOMAIN-CONTAINING PROTEIN"/>
    <property type="match status" value="1"/>
</dbReference>
<dbReference type="InterPro" id="IPR036259">
    <property type="entry name" value="MFS_trans_sf"/>
</dbReference>
<evidence type="ECO:0000313" key="2">
    <source>
        <dbReference type="EMBL" id="MFO3665616.1"/>
    </source>
</evidence>
<feature type="transmembrane region" description="Helical" evidence="1">
    <location>
        <begin position="190"/>
        <end position="208"/>
    </location>
</feature>
<name>A0ABW9MAJ6_9FIRM</name>
<keyword evidence="1" id="KW-0812">Transmembrane</keyword>
<accession>A0ABW9MAJ6</accession>
<dbReference type="InterPro" id="IPR039672">
    <property type="entry name" value="MFS_2"/>
</dbReference>
<proteinExistence type="predicted"/>
<feature type="transmembrane region" description="Helical" evidence="1">
    <location>
        <begin position="332"/>
        <end position="356"/>
    </location>
</feature>
<gene>
    <name evidence="2" type="ORF">ACCQ41_05085</name>
</gene>
<dbReference type="EMBL" id="JBGMEI010000006">
    <property type="protein sequence ID" value="MFO3665616.1"/>
    <property type="molecule type" value="Genomic_DNA"/>
</dbReference>
<keyword evidence="3" id="KW-1185">Reference proteome</keyword>
<protein>
    <submittedName>
        <fullName evidence="2">MFS transporter</fullName>
    </submittedName>
</protein>
<sequence length="458" mass="51911">MENIKNQRPFGSRDVIGYMFGDMAGSFVSLTFDAFYLIFATYVLKIDPKFMSMMYIFVRFYDAVDDPLIGSLPDRFRLSDKEKFKPWIKIFMWPLAISIILGFINIDKRNLNQSMKHVWVTLIYLIYGISYTGTSMPYGAMANLIATNQKEKSRLSAARSIGGLIIAFIVLGLAPMIIWDKNNNPNEFGYTIVSVICAIGSIISYLILNKFTIERKSYHKETDKNEDYNFFQTIKEALSNRSLVGIMIASIGSMIWITANNQFVGFMFKEFYNRPKLQTISIVSQLPITVLLFFIAPKLSERYGKRKTLTLFLIVNMIISTFLFLYPIKDPIVFILINILSNIGQAMFMIFVWAFVADAIDYHEYKFNSRNDGTLYSAYTFSRKIGTTIASAGATAALASIGFVSGAPRQSIAVANNIRYFATAIPIISCLLELVGIRVIYHLTEADSEKITRLLAKA</sequence>
<dbReference type="SUPFAM" id="SSF103473">
    <property type="entry name" value="MFS general substrate transporter"/>
    <property type="match status" value="1"/>
</dbReference>
<dbReference type="PANTHER" id="PTHR11328">
    <property type="entry name" value="MAJOR FACILITATOR SUPERFAMILY DOMAIN-CONTAINING PROTEIN"/>
    <property type="match status" value="1"/>
</dbReference>
<feature type="transmembrane region" description="Helical" evidence="1">
    <location>
        <begin position="308"/>
        <end position="326"/>
    </location>
</feature>
<feature type="transmembrane region" description="Helical" evidence="1">
    <location>
        <begin position="87"/>
        <end position="106"/>
    </location>
</feature>
<feature type="transmembrane region" description="Helical" evidence="1">
    <location>
        <begin position="161"/>
        <end position="178"/>
    </location>
</feature>
<dbReference type="Gene3D" id="1.20.1250.20">
    <property type="entry name" value="MFS general substrate transporter like domains"/>
    <property type="match status" value="2"/>
</dbReference>
<dbReference type="RefSeq" id="WP_410031297.1">
    <property type="nucleotide sequence ID" value="NZ_JBGMEI010000006.1"/>
</dbReference>
<dbReference type="InterPro" id="IPR001927">
    <property type="entry name" value="Na/Gal_symport"/>
</dbReference>
<dbReference type="Proteomes" id="UP001637996">
    <property type="component" value="Unassembled WGS sequence"/>
</dbReference>
<reference evidence="2 3" key="1">
    <citation type="journal article" date="2025" name="Anaerobe">
        <title>Description of Anaerococcus kampingiae sp. nov., Anaerococcus groningensis sp. nov., Anaerococcus martiniensis sp. nov., and Anaerococcus cruorum sp. nov., isolated from human clinical specimens.</title>
        <authorList>
            <person name="Boiten K.E."/>
            <person name="Meijer J."/>
            <person name="van Wezel E.M."/>
            <person name="Veloo A.C.M."/>
        </authorList>
    </citation>
    <scope>NUCLEOTIDE SEQUENCE [LARGE SCALE GENOMIC DNA]</scope>
    <source>
        <strain evidence="2 3">ENR0831</strain>
    </source>
</reference>
<keyword evidence="1" id="KW-1133">Transmembrane helix</keyword>